<dbReference type="OrthoDB" id="9805499at2"/>
<evidence type="ECO:0000313" key="13">
    <source>
        <dbReference type="Proteomes" id="UP000198870"/>
    </source>
</evidence>
<dbReference type="PANTHER" id="PTHR30194:SF3">
    <property type="entry name" value="CROSSOVER JUNCTION ENDODEOXYRIBONUCLEASE RUVC"/>
    <property type="match status" value="1"/>
</dbReference>
<keyword evidence="5" id="KW-0255">Endonuclease</keyword>
<reference evidence="12 13" key="1">
    <citation type="submission" date="2016-10" db="EMBL/GenBank/DDBJ databases">
        <authorList>
            <person name="de Groot N.N."/>
        </authorList>
    </citation>
    <scope>NUCLEOTIDE SEQUENCE [LARGE SCALE GENOMIC DNA]</scope>
    <source>
        <strain evidence="12 13">AA1</strain>
    </source>
</reference>
<keyword evidence="7" id="KW-0378">Hydrolase</keyword>
<evidence type="ECO:0000256" key="4">
    <source>
        <dbReference type="ARBA" id="ARBA00022723"/>
    </source>
</evidence>
<sequence length="162" mass="17290">MVTVMGIDPGLAETGIGVVSGAALTVSDYSFGHIRTTKDMSTAARLHLIHGRISEAIAIKKPDVMVVEDVFSLERYPKSGILLGKVVGVVLLAACTAGIPVTEVPVREAKKILSGNGNASKAQLERSVRDFLKHPETIRPDHASDALALAMIGLFRHNRLRA</sequence>
<keyword evidence="10" id="KW-0233">DNA recombination</keyword>
<dbReference type="Proteomes" id="UP000198870">
    <property type="component" value="Unassembled WGS sequence"/>
</dbReference>
<dbReference type="PANTHER" id="PTHR30194">
    <property type="entry name" value="CROSSOVER JUNCTION ENDODEOXYRIBONUCLEASE RUVC"/>
    <property type="match status" value="1"/>
</dbReference>
<dbReference type="EMBL" id="FMUX01000001">
    <property type="protein sequence ID" value="SCX83231.1"/>
    <property type="molecule type" value="Genomic_DNA"/>
</dbReference>
<dbReference type="InterPro" id="IPR012337">
    <property type="entry name" value="RNaseH-like_sf"/>
</dbReference>
<evidence type="ECO:0000256" key="11">
    <source>
        <dbReference type="ARBA" id="ARBA00023204"/>
    </source>
</evidence>
<evidence type="ECO:0000313" key="12">
    <source>
        <dbReference type="EMBL" id="SCX83231.1"/>
    </source>
</evidence>
<dbReference type="PRINTS" id="PR00696">
    <property type="entry name" value="RSOLVASERUVC"/>
</dbReference>
<proteinExistence type="inferred from homology"/>
<dbReference type="CDD" id="cd16962">
    <property type="entry name" value="RuvC"/>
    <property type="match status" value="1"/>
</dbReference>
<evidence type="ECO:0000256" key="2">
    <source>
        <dbReference type="ARBA" id="ARBA00022490"/>
    </source>
</evidence>
<dbReference type="GO" id="GO:0016787">
    <property type="term" value="F:hydrolase activity"/>
    <property type="evidence" value="ECO:0007669"/>
    <property type="project" value="UniProtKB-KW"/>
</dbReference>
<comment type="similarity">
    <text evidence="1">Belongs to the RuvC family.</text>
</comment>
<dbReference type="STRING" id="419481.SAMN05216233_101539"/>
<keyword evidence="3" id="KW-0540">Nuclease</keyword>
<keyword evidence="4" id="KW-0479">Metal-binding</keyword>
<name>A0A1G5AZF7_9BACT</name>
<evidence type="ECO:0000256" key="6">
    <source>
        <dbReference type="ARBA" id="ARBA00022763"/>
    </source>
</evidence>
<dbReference type="GO" id="GO:0006281">
    <property type="term" value="P:DNA repair"/>
    <property type="evidence" value="ECO:0007669"/>
    <property type="project" value="UniProtKB-KW"/>
</dbReference>
<dbReference type="InterPro" id="IPR036397">
    <property type="entry name" value="RNaseH_sf"/>
</dbReference>
<protein>
    <submittedName>
        <fullName evidence="12">Crossover junction endodeoxyribonuclease RuvC</fullName>
    </submittedName>
</protein>
<dbReference type="AlphaFoldDB" id="A0A1G5AZF7"/>
<evidence type="ECO:0000256" key="7">
    <source>
        <dbReference type="ARBA" id="ARBA00022801"/>
    </source>
</evidence>
<accession>A0A1G5AZF7</accession>
<keyword evidence="2" id="KW-0963">Cytoplasm</keyword>
<evidence type="ECO:0000256" key="1">
    <source>
        <dbReference type="ARBA" id="ARBA00009518"/>
    </source>
</evidence>
<organism evidence="12 13">
    <name type="scientific">Desulfoluna spongiiphila</name>
    <dbReference type="NCBI Taxonomy" id="419481"/>
    <lineage>
        <taxon>Bacteria</taxon>
        <taxon>Pseudomonadati</taxon>
        <taxon>Thermodesulfobacteriota</taxon>
        <taxon>Desulfobacteria</taxon>
        <taxon>Desulfobacterales</taxon>
        <taxon>Desulfolunaceae</taxon>
        <taxon>Desulfoluna</taxon>
    </lineage>
</organism>
<dbReference type="GO" id="GO:0006310">
    <property type="term" value="P:DNA recombination"/>
    <property type="evidence" value="ECO:0007669"/>
    <property type="project" value="UniProtKB-KW"/>
</dbReference>
<dbReference type="Gene3D" id="3.30.420.10">
    <property type="entry name" value="Ribonuclease H-like superfamily/Ribonuclease H"/>
    <property type="match status" value="1"/>
</dbReference>
<dbReference type="SUPFAM" id="SSF53098">
    <property type="entry name" value="Ribonuclease H-like"/>
    <property type="match status" value="1"/>
</dbReference>
<keyword evidence="9" id="KW-0238">DNA-binding</keyword>
<dbReference type="RefSeq" id="WP_092207927.1">
    <property type="nucleotide sequence ID" value="NZ_FMUX01000001.1"/>
</dbReference>
<keyword evidence="6" id="KW-0227">DNA damage</keyword>
<dbReference type="GO" id="GO:0004520">
    <property type="term" value="F:DNA endonuclease activity"/>
    <property type="evidence" value="ECO:0007669"/>
    <property type="project" value="InterPro"/>
</dbReference>
<keyword evidence="13" id="KW-1185">Reference proteome</keyword>
<keyword evidence="11" id="KW-0234">DNA repair</keyword>
<evidence type="ECO:0000256" key="9">
    <source>
        <dbReference type="ARBA" id="ARBA00023125"/>
    </source>
</evidence>
<evidence type="ECO:0000256" key="5">
    <source>
        <dbReference type="ARBA" id="ARBA00022759"/>
    </source>
</evidence>
<dbReference type="Pfam" id="PF02075">
    <property type="entry name" value="RuvC"/>
    <property type="match status" value="1"/>
</dbReference>
<dbReference type="GO" id="GO:0046872">
    <property type="term" value="F:metal ion binding"/>
    <property type="evidence" value="ECO:0007669"/>
    <property type="project" value="UniProtKB-KW"/>
</dbReference>
<keyword evidence="8" id="KW-0460">Magnesium</keyword>
<evidence type="ECO:0000256" key="3">
    <source>
        <dbReference type="ARBA" id="ARBA00022722"/>
    </source>
</evidence>
<gene>
    <name evidence="12" type="ORF">SAMN05216233_101539</name>
</gene>
<evidence type="ECO:0000256" key="10">
    <source>
        <dbReference type="ARBA" id="ARBA00023172"/>
    </source>
</evidence>
<dbReference type="InterPro" id="IPR002176">
    <property type="entry name" value="X-over_junc_endoDNase_RuvC"/>
</dbReference>
<dbReference type="GO" id="GO:0003677">
    <property type="term" value="F:DNA binding"/>
    <property type="evidence" value="ECO:0007669"/>
    <property type="project" value="UniProtKB-KW"/>
</dbReference>
<evidence type="ECO:0000256" key="8">
    <source>
        <dbReference type="ARBA" id="ARBA00022842"/>
    </source>
</evidence>